<evidence type="ECO:0000256" key="1">
    <source>
        <dbReference type="SAM" id="MobiDB-lite"/>
    </source>
</evidence>
<gene>
    <name evidence="2" type="ORF">QJ043_07015</name>
</gene>
<dbReference type="Proteomes" id="UP001431693">
    <property type="component" value="Unassembled WGS sequence"/>
</dbReference>
<proteinExistence type="predicted"/>
<feature type="compositionally biased region" description="Basic and acidic residues" evidence="1">
    <location>
        <begin position="75"/>
        <end position="85"/>
    </location>
</feature>
<accession>A0ABT6ZLA5</accession>
<keyword evidence="3" id="KW-1185">Reference proteome</keyword>
<name>A0ABT6ZLA5_9ACTN</name>
<protein>
    <submittedName>
        <fullName evidence="2">Uncharacterized protein</fullName>
    </submittedName>
</protein>
<feature type="region of interest" description="Disordered" evidence="1">
    <location>
        <begin position="69"/>
        <end position="95"/>
    </location>
</feature>
<sequence>MSSGWEYTGPESLASAPPALTPVQAAAIASAHPATIRRRCSTGDIKATFFCSRWLINRDCFLQQIGMGGYAPDESQPKENPDREPATAVPSAPREQIQRDEYVKDYWRGYGWAEALISTADEKTVRAERCSLRSDRPPAFLDGWDDAVERWKWHSGRIYT</sequence>
<dbReference type="EMBL" id="JASJEX010000003">
    <property type="protein sequence ID" value="MDJ1129824.1"/>
    <property type="molecule type" value="Genomic_DNA"/>
</dbReference>
<reference evidence="2" key="1">
    <citation type="submission" date="2023-05" db="EMBL/GenBank/DDBJ databases">
        <title>[olsenella] sp. nov., isolated from a pig farm feces dump.</title>
        <authorList>
            <person name="Chang Y.-H."/>
        </authorList>
    </citation>
    <scope>NUCLEOTIDE SEQUENCE</scope>
    <source>
        <strain evidence="2">YH-ols2217</strain>
    </source>
</reference>
<dbReference type="RefSeq" id="WP_283712945.1">
    <property type="nucleotide sequence ID" value="NZ_JASJEW010000002.1"/>
</dbReference>
<evidence type="ECO:0000313" key="2">
    <source>
        <dbReference type="EMBL" id="MDJ1129824.1"/>
    </source>
</evidence>
<organism evidence="2 3">
    <name type="scientific">Kribbibacterium absianum</name>
    <dbReference type="NCBI Taxonomy" id="3044210"/>
    <lineage>
        <taxon>Bacteria</taxon>
        <taxon>Bacillati</taxon>
        <taxon>Actinomycetota</taxon>
        <taxon>Coriobacteriia</taxon>
        <taxon>Coriobacteriales</taxon>
        <taxon>Kribbibacteriaceae</taxon>
        <taxon>Kribbibacterium</taxon>
    </lineage>
</organism>
<comment type="caution">
    <text evidence="2">The sequence shown here is derived from an EMBL/GenBank/DDBJ whole genome shotgun (WGS) entry which is preliminary data.</text>
</comment>
<evidence type="ECO:0000313" key="3">
    <source>
        <dbReference type="Proteomes" id="UP001431693"/>
    </source>
</evidence>